<dbReference type="GO" id="GO:0016887">
    <property type="term" value="F:ATP hydrolysis activity"/>
    <property type="evidence" value="ECO:0007669"/>
    <property type="project" value="InterPro"/>
</dbReference>
<dbReference type="PANTHER" id="PTHR42939">
    <property type="entry name" value="ABC TRANSPORTER ATP-BINDING PROTEIN ALBC-RELATED"/>
    <property type="match status" value="1"/>
</dbReference>
<name>A0A7X3MHX8_9FIRM</name>
<keyword evidence="2" id="KW-0547">Nucleotide-binding</keyword>
<evidence type="ECO:0000256" key="1">
    <source>
        <dbReference type="ARBA" id="ARBA00022448"/>
    </source>
</evidence>
<evidence type="ECO:0000259" key="4">
    <source>
        <dbReference type="PROSITE" id="PS50893"/>
    </source>
</evidence>
<dbReference type="EMBL" id="WUQX01000001">
    <property type="protein sequence ID" value="MXP76758.1"/>
    <property type="molecule type" value="Genomic_DNA"/>
</dbReference>
<keyword evidence="3 5" id="KW-0067">ATP-binding</keyword>
<evidence type="ECO:0000256" key="2">
    <source>
        <dbReference type="ARBA" id="ARBA00022741"/>
    </source>
</evidence>
<dbReference type="InterPro" id="IPR003593">
    <property type="entry name" value="AAA+_ATPase"/>
</dbReference>
<organism evidence="5 6">
    <name type="scientific">Sporofaciens musculi</name>
    <dbReference type="NCBI Taxonomy" id="2681861"/>
    <lineage>
        <taxon>Bacteria</taxon>
        <taxon>Bacillati</taxon>
        <taxon>Bacillota</taxon>
        <taxon>Clostridia</taxon>
        <taxon>Lachnospirales</taxon>
        <taxon>Lachnospiraceae</taxon>
        <taxon>Sporofaciens</taxon>
    </lineage>
</organism>
<dbReference type="Proteomes" id="UP000460412">
    <property type="component" value="Unassembled WGS sequence"/>
</dbReference>
<sequence length="299" mass="34301">MMTNIIELTSVTKDFGKGRGIFDVSISIKPGMVYGYLGTNGSGKTTTIRNLMGFLKPQQGTVRIKGKDAWKDRTELKYDIGYVAGQFEFPRLRTGTQFLRYYAKYLGITDFTYMERLIELFKLDTSVNLKRMSKGMKQKTALVAAFMGDQEILILDEPTTGLDPLMREVFLKLVREEKAKGKTIFMSSHIFQEIEEVCDVAAIIHKGRVVDTVDVDKIRNPENKWFGITFNTAWDRADFVDRFRFDTVKIVGGRSCEVTIPAMDLMILLQHLKGYLLCEFQEKHTTLETYFKEAIRKGE</sequence>
<dbReference type="PROSITE" id="PS50893">
    <property type="entry name" value="ABC_TRANSPORTER_2"/>
    <property type="match status" value="1"/>
</dbReference>
<dbReference type="SUPFAM" id="SSF52540">
    <property type="entry name" value="P-loop containing nucleoside triphosphate hydrolases"/>
    <property type="match status" value="1"/>
</dbReference>
<dbReference type="PANTHER" id="PTHR42939:SF1">
    <property type="entry name" value="ABC TRANSPORTER ATP-BINDING PROTEIN ALBC-RELATED"/>
    <property type="match status" value="1"/>
</dbReference>
<evidence type="ECO:0000313" key="6">
    <source>
        <dbReference type="Proteomes" id="UP000460412"/>
    </source>
</evidence>
<dbReference type="Gene3D" id="3.40.50.300">
    <property type="entry name" value="P-loop containing nucleotide triphosphate hydrolases"/>
    <property type="match status" value="1"/>
</dbReference>
<dbReference type="CDD" id="cd03230">
    <property type="entry name" value="ABC_DR_subfamily_A"/>
    <property type="match status" value="1"/>
</dbReference>
<proteinExistence type="predicted"/>
<dbReference type="Pfam" id="PF00005">
    <property type="entry name" value="ABC_tran"/>
    <property type="match status" value="1"/>
</dbReference>
<comment type="caution">
    <text evidence="5">The sequence shown here is derived from an EMBL/GenBank/DDBJ whole genome shotgun (WGS) entry which is preliminary data.</text>
</comment>
<dbReference type="InterPro" id="IPR027417">
    <property type="entry name" value="P-loop_NTPase"/>
</dbReference>
<dbReference type="InterPro" id="IPR051782">
    <property type="entry name" value="ABC_Transporter_VariousFunc"/>
</dbReference>
<reference evidence="5 6" key="1">
    <citation type="submission" date="2019-12" db="EMBL/GenBank/DDBJ databases">
        <title>Sporaefaciens musculi gen. nov., sp. nov., a novel bacterium isolated from the caecum of an obese mouse.</title>
        <authorList>
            <person name="Rasmussen T.S."/>
            <person name="Streidl T."/>
            <person name="Hitch T.C.A."/>
            <person name="Wortmann E."/>
            <person name="Deptula P."/>
            <person name="Hansen M."/>
            <person name="Nielsen D.S."/>
            <person name="Clavel T."/>
            <person name="Vogensen F.K."/>
        </authorList>
    </citation>
    <scope>NUCLEOTIDE SEQUENCE [LARGE SCALE GENOMIC DNA]</scope>
    <source>
        <strain evidence="5 6">WCA-9-b2</strain>
    </source>
</reference>
<keyword evidence="1" id="KW-0813">Transport</keyword>
<evidence type="ECO:0000313" key="5">
    <source>
        <dbReference type="EMBL" id="MXP76758.1"/>
    </source>
</evidence>
<accession>A0A7X3MHX8</accession>
<evidence type="ECO:0000256" key="3">
    <source>
        <dbReference type="ARBA" id="ARBA00022840"/>
    </source>
</evidence>
<dbReference type="GO" id="GO:0005524">
    <property type="term" value="F:ATP binding"/>
    <property type="evidence" value="ECO:0007669"/>
    <property type="project" value="UniProtKB-KW"/>
</dbReference>
<protein>
    <submittedName>
        <fullName evidence="5">ATP-binding cassette domain-containing protein</fullName>
    </submittedName>
</protein>
<dbReference type="InterPro" id="IPR003439">
    <property type="entry name" value="ABC_transporter-like_ATP-bd"/>
</dbReference>
<keyword evidence="6" id="KW-1185">Reference proteome</keyword>
<feature type="domain" description="ABC transporter" evidence="4">
    <location>
        <begin position="6"/>
        <end position="231"/>
    </location>
</feature>
<gene>
    <name evidence="5" type="ORF">GN277_15610</name>
</gene>
<dbReference type="AlphaFoldDB" id="A0A7X3MHX8"/>
<dbReference type="SMART" id="SM00382">
    <property type="entry name" value="AAA"/>
    <property type="match status" value="1"/>
</dbReference>